<keyword evidence="1" id="KW-1133">Transmembrane helix</keyword>
<evidence type="ECO:0000313" key="2">
    <source>
        <dbReference type="EMBL" id="EMD99746.1"/>
    </source>
</evidence>
<dbReference type="RefSeq" id="WP_003301196.1">
    <property type="nucleotide sequence ID" value="NZ_AOBS01000053.1"/>
</dbReference>
<dbReference type="AlphaFoldDB" id="M2V1R0"/>
<evidence type="ECO:0000256" key="1">
    <source>
        <dbReference type="SAM" id="Phobius"/>
    </source>
</evidence>
<gene>
    <name evidence="2" type="ORF">B381_12533</name>
</gene>
<dbReference type="Proteomes" id="UP000011700">
    <property type="component" value="Unassembled WGS sequence"/>
</dbReference>
<proteinExistence type="predicted"/>
<keyword evidence="1" id="KW-0472">Membrane</keyword>
<sequence length="97" mass="10762">MDRTNKYRREDGCYPAGHPFTLAITAFVMVLMGKGSRFAALSQQAKQEGIAIGSDVFDEAAEILGVPYCDKLDLYVPRAVKDKAERLPRHQITNAFA</sequence>
<accession>M2V1R0</accession>
<dbReference type="OrthoDB" id="6058458at2"/>
<dbReference type="EMBL" id="AOBS01000053">
    <property type="protein sequence ID" value="EMD99746.1"/>
    <property type="molecule type" value="Genomic_DNA"/>
</dbReference>
<organism evidence="2 3">
    <name type="scientific">Stutzerimonas stutzeri NF13</name>
    <dbReference type="NCBI Taxonomy" id="1212548"/>
    <lineage>
        <taxon>Bacteria</taxon>
        <taxon>Pseudomonadati</taxon>
        <taxon>Pseudomonadota</taxon>
        <taxon>Gammaproteobacteria</taxon>
        <taxon>Pseudomonadales</taxon>
        <taxon>Pseudomonadaceae</taxon>
        <taxon>Stutzerimonas</taxon>
    </lineage>
</organism>
<keyword evidence="1" id="KW-0812">Transmembrane</keyword>
<dbReference type="PATRIC" id="fig|1212548.4.peg.2456"/>
<comment type="caution">
    <text evidence="2">The sequence shown here is derived from an EMBL/GenBank/DDBJ whole genome shotgun (WGS) entry which is preliminary data.</text>
</comment>
<evidence type="ECO:0000313" key="3">
    <source>
        <dbReference type="Proteomes" id="UP000011700"/>
    </source>
</evidence>
<name>M2V1R0_STUST</name>
<feature type="transmembrane region" description="Helical" evidence="1">
    <location>
        <begin position="12"/>
        <end position="33"/>
    </location>
</feature>
<protein>
    <submittedName>
        <fullName evidence="2">Uncharacterized protein</fullName>
    </submittedName>
</protein>
<reference evidence="2 3" key="1">
    <citation type="journal article" date="2013" name="Genome Announc.">
        <title>Draft Genome of Pseudomonas stutzeri Strain NF13, a Nitrogen Fixer Isolated from the Galapagos Rift Hydrothermal Vent.</title>
        <authorList>
            <person name="Pena A."/>
            <person name="Busquets A."/>
            <person name="Gomila M."/>
            <person name="Mayol J."/>
            <person name="Bosch R."/>
            <person name="Nogales B."/>
            <person name="Garcia-Valdes E."/>
            <person name="Bennasar A."/>
            <person name="Lalucat J."/>
        </authorList>
    </citation>
    <scope>NUCLEOTIDE SEQUENCE [LARGE SCALE GENOMIC DNA]</scope>
    <source>
        <strain evidence="2 3">NF13</strain>
    </source>
</reference>